<evidence type="ECO:0000256" key="6">
    <source>
        <dbReference type="ARBA" id="ARBA00009951"/>
    </source>
</evidence>
<keyword evidence="14" id="KW-0511">Multifunctional enzyme</keyword>
<comment type="catalytic activity">
    <reaction evidence="2">
        <text>6-hydroxymethyl-7,8-dihydropterin + ATP = (7,8-dihydropterin-6-yl)methyl diphosphate + AMP + H(+)</text>
        <dbReference type="Rhea" id="RHEA:11412"/>
        <dbReference type="ChEBI" id="CHEBI:15378"/>
        <dbReference type="ChEBI" id="CHEBI:30616"/>
        <dbReference type="ChEBI" id="CHEBI:44841"/>
        <dbReference type="ChEBI" id="CHEBI:72950"/>
        <dbReference type="ChEBI" id="CHEBI:456215"/>
        <dbReference type="EC" id="2.7.6.3"/>
    </reaction>
</comment>
<feature type="domain" description="Pterin-binding" evidence="16">
    <location>
        <begin position="306"/>
        <end position="611"/>
    </location>
</feature>
<evidence type="ECO:0000256" key="1">
    <source>
        <dbReference type="ARBA" id="ARBA00000012"/>
    </source>
</evidence>
<comment type="caution">
    <text evidence="17">The sequence shown here is derived from an EMBL/GenBank/DDBJ whole genome shotgun (WGS) entry which is preliminary data.</text>
</comment>
<accession>A0ABR3ISD0</accession>
<evidence type="ECO:0000259" key="16">
    <source>
        <dbReference type="PROSITE" id="PS50972"/>
    </source>
</evidence>
<name>A0ABR3ISD0_9AGAR</name>
<dbReference type="PROSITE" id="PS00793">
    <property type="entry name" value="DHPS_2"/>
    <property type="match status" value="1"/>
</dbReference>
<evidence type="ECO:0000256" key="2">
    <source>
        <dbReference type="ARBA" id="ARBA00000198"/>
    </source>
</evidence>
<keyword evidence="9" id="KW-0547">Nucleotide-binding</keyword>
<proteinExistence type="inferred from homology"/>
<gene>
    <name evidence="17" type="ORF">HGRIS_012464</name>
</gene>
<keyword evidence="18" id="KW-1185">Reference proteome</keyword>
<evidence type="ECO:0000256" key="10">
    <source>
        <dbReference type="ARBA" id="ARBA00022777"/>
    </source>
</evidence>
<keyword evidence="11" id="KW-0067">ATP-binding</keyword>
<comment type="pathway">
    <text evidence="5">Cofactor biosynthesis; tetrahydrofolate biosynthesis; 2-amino-4-hydroxy-6-hydroxymethyl-7,8-dihydropteridine diphosphate from 7,8-dihydroneopterin triphosphate: step 4/4.</text>
</comment>
<evidence type="ECO:0000256" key="15">
    <source>
        <dbReference type="SAM" id="Phobius"/>
    </source>
</evidence>
<evidence type="ECO:0000256" key="13">
    <source>
        <dbReference type="ARBA" id="ARBA00022909"/>
    </source>
</evidence>
<evidence type="ECO:0000256" key="3">
    <source>
        <dbReference type="ARBA" id="ARBA00001946"/>
    </source>
</evidence>
<dbReference type="Gene3D" id="3.30.70.560">
    <property type="entry name" value="7,8-Dihydro-6-hydroxymethylpterin-pyrophosphokinase HPPK"/>
    <property type="match status" value="1"/>
</dbReference>
<keyword evidence="7" id="KW-0808">Transferase</keyword>
<dbReference type="CDD" id="cd00483">
    <property type="entry name" value="HPPK"/>
    <property type="match status" value="1"/>
</dbReference>
<protein>
    <recommendedName>
        <fullName evidence="16">Pterin-binding domain-containing protein</fullName>
    </recommendedName>
</protein>
<comment type="catalytic activity">
    <reaction evidence="1">
        <text>(7,8-dihydropterin-6-yl)methyl diphosphate + 4-aminobenzoate = 7,8-dihydropteroate + diphosphate</text>
        <dbReference type="Rhea" id="RHEA:19949"/>
        <dbReference type="ChEBI" id="CHEBI:17836"/>
        <dbReference type="ChEBI" id="CHEBI:17839"/>
        <dbReference type="ChEBI" id="CHEBI:33019"/>
        <dbReference type="ChEBI" id="CHEBI:72950"/>
        <dbReference type="EC" id="2.5.1.15"/>
    </reaction>
</comment>
<dbReference type="PANTHER" id="PTHR20941">
    <property type="entry name" value="FOLATE SYNTHESIS PROTEINS"/>
    <property type="match status" value="1"/>
</dbReference>
<dbReference type="SUPFAM" id="SSF51717">
    <property type="entry name" value="Dihydropteroate synthetase-like"/>
    <property type="match status" value="1"/>
</dbReference>
<dbReference type="Gene3D" id="3.20.20.20">
    <property type="entry name" value="Dihydropteroate synthase-like"/>
    <property type="match status" value="1"/>
</dbReference>
<dbReference type="InterPro" id="IPR045031">
    <property type="entry name" value="DHP_synth-like"/>
</dbReference>
<comment type="cofactor">
    <cofactor evidence="3">
        <name>Mg(2+)</name>
        <dbReference type="ChEBI" id="CHEBI:18420"/>
    </cofactor>
</comment>
<sequence>MSLHQSPLPCPQPHQQMSKYLGRSLIILIYFLSTHLAPNGCMLIVVTLLAISLCIPTHDALPGNGYQNREKDVHTAALALGSNLGDSFHNIELALRLLEAPMTILDRDALQIPDACVDVIDTSFMYKTKPMYVEEQPAFINCACIVETNLQPMPLLRLLKAIENLVGRVPSIRNGPRAVDLDIILYDNMVIDTRSQHQRADLNNLEGHLVVPHPRLQEREFVLRPLFDMIPDYVHPKLGKTICSLLEALPETDPTMQSVVPFPLVSEEAVVDQKASAARALPTLTHWAYFQNASSTSHQTRLARKTHIMATLNVTPDSFSDGSAHTQLDAALKYVRNAIASGASIVDIGGYSTRPHAAFVSVEEEIQRVVPVIKAIRQQDNPAVRNVLISVDTFRPEVAQAAIYAGANCINDVHAFTGPNSYPSCDDAHARSCMAAMKKLARQTSVPVILMHSRGDAGQNKDYGNYAYAQGSATGGPGVEGVRVELGRKVDEIVKGKGGVRRWLVVVDPGVGFSKTLEVNLEVLRDASLLTVDVCIGTGGRRRNPLRGYPILIGASKKSFLGVILGQGDSSRETAASERNWATAATVACAVQQGALITRVHDTQEMHDVVKVAQAIWK</sequence>
<comment type="similarity">
    <text evidence="6">In the C-terminal section; belongs to the DHPS family.</text>
</comment>
<dbReference type="NCBIfam" id="TIGR01498">
    <property type="entry name" value="folK"/>
    <property type="match status" value="1"/>
</dbReference>
<dbReference type="EMBL" id="JASNQZ010000015">
    <property type="protein sequence ID" value="KAL0946204.1"/>
    <property type="molecule type" value="Genomic_DNA"/>
</dbReference>
<dbReference type="InterPro" id="IPR035907">
    <property type="entry name" value="Hppk_sf"/>
</dbReference>
<dbReference type="Pfam" id="PF01288">
    <property type="entry name" value="HPPK"/>
    <property type="match status" value="1"/>
</dbReference>
<evidence type="ECO:0000256" key="4">
    <source>
        <dbReference type="ARBA" id="ARBA00004763"/>
    </source>
</evidence>
<dbReference type="Proteomes" id="UP001556367">
    <property type="component" value="Unassembled WGS sequence"/>
</dbReference>
<dbReference type="InterPro" id="IPR006390">
    <property type="entry name" value="DHP_synth_dom"/>
</dbReference>
<dbReference type="PANTHER" id="PTHR20941:SF1">
    <property type="entry name" value="FOLIC ACID SYNTHESIS PROTEIN FOL1"/>
    <property type="match status" value="1"/>
</dbReference>
<dbReference type="CDD" id="cd00739">
    <property type="entry name" value="DHPS"/>
    <property type="match status" value="1"/>
</dbReference>
<evidence type="ECO:0000256" key="12">
    <source>
        <dbReference type="ARBA" id="ARBA00022842"/>
    </source>
</evidence>
<evidence type="ECO:0000256" key="14">
    <source>
        <dbReference type="ARBA" id="ARBA00023268"/>
    </source>
</evidence>
<reference evidence="18" key="1">
    <citation type="submission" date="2024-06" db="EMBL/GenBank/DDBJ databases">
        <title>Multi-omics analyses provide insights into the biosynthesis of the anticancer antibiotic pleurotin in Hohenbuehelia grisea.</title>
        <authorList>
            <person name="Weaver J.A."/>
            <person name="Alberti F."/>
        </authorList>
    </citation>
    <scope>NUCLEOTIDE SEQUENCE [LARGE SCALE GENOMIC DNA]</scope>
    <source>
        <strain evidence="18">T-177</strain>
    </source>
</reference>
<keyword evidence="15" id="KW-0812">Transmembrane</keyword>
<keyword evidence="15" id="KW-0472">Membrane</keyword>
<evidence type="ECO:0000256" key="9">
    <source>
        <dbReference type="ARBA" id="ARBA00022741"/>
    </source>
</evidence>
<evidence type="ECO:0000256" key="5">
    <source>
        <dbReference type="ARBA" id="ARBA00005051"/>
    </source>
</evidence>
<evidence type="ECO:0000313" key="18">
    <source>
        <dbReference type="Proteomes" id="UP001556367"/>
    </source>
</evidence>
<dbReference type="InterPro" id="IPR000550">
    <property type="entry name" value="Hppk"/>
</dbReference>
<evidence type="ECO:0000256" key="11">
    <source>
        <dbReference type="ARBA" id="ARBA00022840"/>
    </source>
</evidence>
<keyword evidence="15" id="KW-1133">Transmembrane helix</keyword>
<comment type="pathway">
    <text evidence="4">Cofactor biosynthesis; tetrahydrofolate biosynthesis; 7,8-dihydrofolate from 2-amino-4-hydroxy-6-hydroxymethyl-7,8-dihydropteridine diphosphate and 4-aminobenzoate: step 1/2.</text>
</comment>
<dbReference type="SUPFAM" id="SSF55083">
    <property type="entry name" value="6-hydroxymethyl-7,8-dihydropterin pyrophosphokinase, HPPK"/>
    <property type="match status" value="1"/>
</dbReference>
<keyword evidence="8" id="KW-0479">Metal-binding</keyword>
<dbReference type="NCBIfam" id="TIGR01496">
    <property type="entry name" value="DHPS"/>
    <property type="match status" value="1"/>
</dbReference>
<dbReference type="PROSITE" id="PS00794">
    <property type="entry name" value="HPPK"/>
    <property type="match status" value="1"/>
</dbReference>
<dbReference type="Pfam" id="PF00809">
    <property type="entry name" value="Pterin_bind"/>
    <property type="match status" value="1"/>
</dbReference>
<evidence type="ECO:0000256" key="7">
    <source>
        <dbReference type="ARBA" id="ARBA00022679"/>
    </source>
</evidence>
<keyword evidence="13" id="KW-0289">Folate biosynthesis</keyword>
<feature type="transmembrane region" description="Helical" evidence="15">
    <location>
        <begin position="25"/>
        <end position="51"/>
    </location>
</feature>
<evidence type="ECO:0000256" key="8">
    <source>
        <dbReference type="ARBA" id="ARBA00022723"/>
    </source>
</evidence>
<keyword evidence="12" id="KW-0460">Magnesium</keyword>
<dbReference type="InterPro" id="IPR011005">
    <property type="entry name" value="Dihydropteroate_synth-like_sf"/>
</dbReference>
<evidence type="ECO:0000313" key="17">
    <source>
        <dbReference type="EMBL" id="KAL0946204.1"/>
    </source>
</evidence>
<keyword evidence="10" id="KW-0418">Kinase</keyword>
<organism evidence="17 18">
    <name type="scientific">Hohenbuehelia grisea</name>
    <dbReference type="NCBI Taxonomy" id="104357"/>
    <lineage>
        <taxon>Eukaryota</taxon>
        <taxon>Fungi</taxon>
        <taxon>Dikarya</taxon>
        <taxon>Basidiomycota</taxon>
        <taxon>Agaricomycotina</taxon>
        <taxon>Agaricomycetes</taxon>
        <taxon>Agaricomycetidae</taxon>
        <taxon>Agaricales</taxon>
        <taxon>Pleurotineae</taxon>
        <taxon>Pleurotaceae</taxon>
        <taxon>Hohenbuehelia</taxon>
    </lineage>
</organism>
<dbReference type="PROSITE" id="PS50972">
    <property type="entry name" value="PTERIN_BINDING"/>
    <property type="match status" value="1"/>
</dbReference>
<dbReference type="InterPro" id="IPR000489">
    <property type="entry name" value="Pterin-binding_dom"/>
</dbReference>